<feature type="signal peptide" evidence="1">
    <location>
        <begin position="1"/>
        <end position="30"/>
    </location>
</feature>
<sequence>MIISLNKRPIRTIVPFLILMAAPAIGMATAASCTDNVHVVTVSDGARFFTVTSTHAGLSVQQAFDDLRKIAAADGYVIATEPDYGSPNPSMGIGKPPSPVPTLIQVQQPSGISFTSIVSPGNESKGVPERLCAMVGKFEAGRPALPDQVEPAETAAETMEQSRTTMPVTRPVVNILKPNVPFDLAAAKAALEPGHSIIRGQVCGSWRGNLVLGSQPVLLYPATPYLQQVLALGKKAKPGRDQVLTDPDLVVARMEAKPNENGEFQFSRMKLGRYYLVTSISAVLGGSRDVYAGHVDTDYGSGNVYTSQNFSYGSDAGIERIVDVKKDGDTVKVTMQPHISPFNHSGLGGSILGCSKFGMKVSHGM</sequence>
<feature type="chain" id="PRO_5043806503" evidence="1">
    <location>
        <begin position="31"/>
        <end position="365"/>
    </location>
</feature>
<dbReference type="SUPFAM" id="SSF117074">
    <property type="entry name" value="Hypothetical protein PA1324"/>
    <property type="match status" value="1"/>
</dbReference>
<dbReference type="AlphaFoldDB" id="A0AAU7QS50"/>
<keyword evidence="1" id="KW-0732">Signal</keyword>
<gene>
    <name evidence="2" type="ORF">ABNK63_08220</name>
</gene>
<organism evidence="2">
    <name type="scientific">Rhodanobacter sp. IGA1.0</name>
    <dbReference type="NCBI Taxonomy" id="3158582"/>
    <lineage>
        <taxon>Bacteria</taxon>
        <taxon>Pseudomonadati</taxon>
        <taxon>Pseudomonadota</taxon>
        <taxon>Gammaproteobacteria</taxon>
        <taxon>Lysobacterales</taxon>
        <taxon>Rhodanobacteraceae</taxon>
        <taxon>Rhodanobacter</taxon>
    </lineage>
</organism>
<reference evidence="2" key="1">
    <citation type="submission" date="2024-06" db="EMBL/GenBank/DDBJ databases">
        <authorList>
            <person name="Sun Y."/>
        </authorList>
    </citation>
    <scope>NUCLEOTIDE SEQUENCE</scope>
    <source>
        <strain evidence="2">IGA1.0</strain>
    </source>
</reference>
<dbReference type="EMBL" id="CP157948">
    <property type="protein sequence ID" value="XBS91598.1"/>
    <property type="molecule type" value="Genomic_DNA"/>
</dbReference>
<dbReference type="PROSITE" id="PS51257">
    <property type="entry name" value="PROKAR_LIPOPROTEIN"/>
    <property type="match status" value="1"/>
</dbReference>
<evidence type="ECO:0000256" key="1">
    <source>
        <dbReference type="SAM" id="SignalP"/>
    </source>
</evidence>
<dbReference type="RefSeq" id="WP_350017140.1">
    <property type="nucleotide sequence ID" value="NZ_CP157948.1"/>
</dbReference>
<accession>A0AAU7QS50</accession>
<evidence type="ECO:0000313" key="2">
    <source>
        <dbReference type="EMBL" id="XBS91598.1"/>
    </source>
</evidence>
<protein>
    <submittedName>
        <fullName evidence="2">Uncharacterized protein</fullName>
    </submittedName>
</protein>
<proteinExistence type="predicted"/>
<name>A0AAU7QS50_9GAMM</name>